<dbReference type="GO" id="GO:0005829">
    <property type="term" value="C:cytosol"/>
    <property type="evidence" value="ECO:0007669"/>
    <property type="project" value="TreeGrafter"/>
</dbReference>
<gene>
    <name evidence="2" type="ORF">HAV00_24995</name>
</gene>
<dbReference type="InterPro" id="IPR027417">
    <property type="entry name" value="P-loop_NTPase"/>
</dbReference>
<dbReference type="GO" id="GO:0003678">
    <property type="term" value="F:DNA helicase activity"/>
    <property type="evidence" value="ECO:0007669"/>
    <property type="project" value="InterPro"/>
</dbReference>
<dbReference type="PANTHER" id="PTHR30153:SF2">
    <property type="entry name" value="REPLICATIVE DNA HELICASE"/>
    <property type="match status" value="1"/>
</dbReference>
<dbReference type="RefSeq" id="WP_166469072.1">
    <property type="nucleotide sequence ID" value="NZ_CP050065.2"/>
</dbReference>
<organism evidence="2 3">
    <name type="scientific">Bradyrhizobium symbiodeficiens</name>
    <dbReference type="NCBI Taxonomy" id="1404367"/>
    <lineage>
        <taxon>Bacteria</taxon>
        <taxon>Pseudomonadati</taxon>
        <taxon>Pseudomonadota</taxon>
        <taxon>Alphaproteobacteria</taxon>
        <taxon>Hyphomicrobiales</taxon>
        <taxon>Nitrobacteraceae</taxon>
        <taxon>Bradyrhizobium</taxon>
    </lineage>
</organism>
<keyword evidence="2" id="KW-0347">Helicase</keyword>
<name>A0A6G9AA21_9BRAD</name>
<sequence>MRLSAPIYQLKRKAKRLSREEGIPLHDALDRIATTEGFSAWSMLAAKAAAVTPANRLFPQFRPGDLVLVGARPGHGKTLMSLELTVEAMRSGHRAAFFSLEYTEKDVLERIQAIGASPAQFADMFEVDCSDAISADYIVKEMAAAPRGTVVVIDYLQLLDQRRENPDLSVQVRALKSFARDKGLIVVFISQIDRSYDPAVKPCPDLDDVRLPNPLDLKLFDKTCFLNNSEFQFRAAS</sequence>
<keyword evidence="2" id="KW-0378">Hydrolase</keyword>
<dbReference type="Pfam" id="PF03796">
    <property type="entry name" value="DnaB_C"/>
    <property type="match status" value="2"/>
</dbReference>
<dbReference type="PANTHER" id="PTHR30153">
    <property type="entry name" value="REPLICATIVE DNA HELICASE DNAB"/>
    <property type="match status" value="1"/>
</dbReference>
<keyword evidence="2" id="KW-0547">Nucleotide-binding</keyword>
<evidence type="ECO:0000313" key="3">
    <source>
        <dbReference type="Proteomes" id="UP000500895"/>
    </source>
</evidence>
<keyword evidence="2" id="KW-0067">ATP-binding</keyword>
<dbReference type="NCBIfam" id="NF004629">
    <property type="entry name" value="PRK05973.1"/>
    <property type="match status" value="1"/>
</dbReference>
<dbReference type="SUPFAM" id="SSF52540">
    <property type="entry name" value="P-loop containing nucleoside triphosphate hydrolases"/>
    <property type="match status" value="1"/>
</dbReference>
<evidence type="ECO:0000313" key="2">
    <source>
        <dbReference type="EMBL" id="QIP09312.1"/>
    </source>
</evidence>
<evidence type="ECO:0000259" key="1">
    <source>
        <dbReference type="Pfam" id="PF03796"/>
    </source>
</evidence>
<dbReference type="Proteomes" id="UP000500895">
    <property type="component" value="Chromosome"/>
</dbReference>
<feature type="domain" description="SF4 helicase" evidence="1">
    <location>
        <begin position="140"/>
        <end position="210"/>
    </location>
</feature>
<proteinExistence type="predicted"/>
<dbReference type="InterPro" id="IPR007694">
    <property type="entry name" value="DNA_helicase_DnaB-like_C"/>
</dbReference>
<reference evidence="2 3" key="1">
    <citation type="journal article" date="2020" name="Int. J. Syst. Evol. Microbiol.">
        <title>Description and complete genome sequences of Bradyrhizobium symbiodeficiens sp. nov., a non-symbiotic bacterium associated with legumes native to Canada.</title>
        <authorList>
            <person name="Bromfield E.S.P."/>
            <person name="Cloutier S."/>
            <person name="Nguyen H.D.T."/>
        </authorList>
    </citation>
    <scope>NUCLEOTIDE SEQUENCE [LARGE SCALE GENOMIC DNA]</scope>
    <source>
        <strain evidence="2 3">101S1MB</strain>
    </source>
</reference>
<dbReference type="EMBL" id="CP050066">
    <property type="protein sequence ID" value="QIP09312.1"/>
    <property type="molecule type" value="Genomic_DNA"/>
</dbReference>
<protein>
    <submittedName>
        <fullName evidence="2">DNA helicase</fullName>
    </submittedName>
</protein>
<feature type="domain" description="SF4 helicase" evidence="1">
    <location>
        <begin position="60"/>
        <end position="113"/>
    </location>
</feature>
<dbReference type="GO" id="GO:0005524">
    <property type="term" value="F:ATP binding"/>
    <property type="evidence" value="ECO:0007669"/>
    <property type="project" value="InterPro"/>
</dbReference>
<dbReference type="AlphaFoldDB" id="A0A6G9AA21"/>
<dbReference type="Gene3D" id="3.40.50.300">
    <property type="entry name" value="P-loop containing nucleotide triphosphate hydrolases"/>
    <property type="match status" value="1"/>
</dbReference>
<accession>A0A6G9AA21</accession>
<dbReference type="GO" id="GO:0006260">
    <property type="term" value="P:DNA replication"/>
    <property type="evidence" value="ECO:0007669"/>
    <property type="project" value="InterPro"/>
</dbReference>